<name>A0ABR9M214_9ACTN</name>
<reference evidence="1 2" key="1">
    <citation type="submission" date="2020-10" db="EMBL/GenBank/DDBJ databases">
        <title>Sequencing the genomes of 1000 actinobacteria strains.</title>
        <authorList>
            <person name="Klenk H.-P."/>
        </authorList>
    </citation>
    <scope>NUCLEOTIDE SEQUENCE [LARGE SCALE GENOMIC DNA]</scope>
    <source>
        <strain evidence="1 2">DSM 43173</strain>
    </source>
</reference>
<sequence>MAHFGPDLLLGYEHRPCIKLGTQHLDDPADAYQRVCVDLRTLTEVGLYGYHEVPPPDPLWIWAKDLDQARKDLPIKH</sequence>
<organism evidence="1 2">
    <name type="scientific">Nonomuraea angiospora</name>
    <dbReference type="NCBI Taxonomy" id="46172"/>
    <lineage>
        <taxon>Bacteria</taxon>
        <taxon>Bacillati</taxon>
        <taxon>Actinomycetota</taxon>
        <taxon>Actinomycetes</taxon>
        <taxon>Streptosporangiales</taxon>
        <taxon>Streptosporangiaceae</taxon>
        <taxon>Nonomuraea</taxon>
    </lineage>
</organism>
<proteinExistence type="predicted"/>
<protein>
    <submittedName>
        <fullName evidence="1">Uncharacterized protein</fullName>
    </submittedName>
</protein>
<accession>A0ABR9M214</accession>
<dbReference type="EMBL" id="JADBEK010000001">
    <property type="protein sequence ID" value="MBE1586956.1"/>
    <property type="molecule type" value="Genomic_DNA"/>
</dbReference>
<gene>
    <name evidence="1" type="ORF">H4W80_005214</name>
</gene>
<evidence type="ECO:0000313" key="2">
    <source>
        <dbReference type="Proteomes" id="UP000633509"/>
    </source>
</evidence>
<comment type="caution">
    <text evidence="1">The sequence shown here is derived from an EMBL/GenBank/DDBJ whole genome shotgun (WGS) entry which is preliminary data.</text>
</comment>
<keyword evidence="2" id="KW-1185">Reference proteome</keyword>
<evidence type="ECO:0000313" key="1">
    <source>
        <dbReference type="EMBL" id="MBE1586956.1"/>
    </source>
</evidence>
<dbReference type="Proteomes" id="UP000633509">
    <property type="component" value="Unassembled WGS sequence"/>
</dbReference>
<dbReference type="RefSeq" id="WP_192787433.1">
    <property type="nucleotide sequence ID" value="NZ_JADBEK010000001.1"/>
</dbReference>